<evidence type="ECO:0000313" key="1">
    <source>
        <dbReference type="EMBL" id="GAA3614179.1"/>
    </source>
</evidence>
<proteinExistence type="predicted"/>
<sequence>MVPVQTRARKHSWLLQSAAACSRRPALSGLVDERVRIKDAPNSGGANAGATVLTIIAGIICGADSFDDLARLSHGAMGKVFTGGRAVSTCGTLLRSFTHGHVKNNRMRSCGLCWPRWSPAPVICSRTPT</sequence>
<dbReference type="PROSITE" id="PS51257">
    <property type="entry name" value="PROKAR_LIPOPROTEIN"/>
    <property type="match status" value="1"/>
</dbReference>
<gene>
    <name evidence="1" type="ORF">GCM10022223_33020</name>
</gene>
<protein>
    <submittedName>
        <fullName evidence="1">Uncharacterized protein</fullName>
    </submittedName>
</protein>
<name>A0ABP6ZMP3_9ACTN</name>
<comment type="caution">
    <text evidence="1">The sequence shown here is derived from an EMBL/GenBank/DDBJ whole genome shotgun (WGS) entry which is preliminary data.</text>
</comment>
<organism evidence="1 2">
    <name type="scientific">Kineosporia mesophila</name>
    <dbReference type="NCBI Taxonomy" id="566012"/>
    <lineage>
        <taxon>Bacteria</taxon>
        <taxon>Bacillati</taxon>
        <taxon>Actinomycetota</taxon>
        <taxon>Actinomycetes</taxon>
        <taxon>Kineosporiales</taxon>
        <taxon>Kineosporiaceae</taxon>
        <taxon>Kineosporia</taxon>
    </lineage>
</organism>
<dbReference type="EMBL" id="BAAAZO010000005">
    <property type="protein sequence ID" value="GAA3614179.1"/>
    <property type="molecule type" value="Genomic_DNA"/>
</dbReference>
<reference evidence="2" key="1">
    <citation type="journal article" date="2019" name="Int. J. Syst. Evol. Microbiol.">
        <title>The Global Catalogue of Microorganisms (GCM) 10K type strain sequencing project: providing services to taxonomists for standard genome sequencing and annotation.</title>
        <authorList>
            <consortium name="The Broad Institute Genomics Platform"/>
            <consortium name="The Broad Institute Genome Sequencing Center for Infectious Disease"/>
            <person name="Wu L."/>
            <person name="Ma J."/>
        </authorList>
    </citation>
    <scope>NUCLEOTIDE SEQUENCE [LARGE SCALE GENOMIC DNA]</scope>
    <source>
        <strain evidence="2">JCM 16902</strain>
    </source>
</reference>
<evidence type="ECO:0000313" key="2">
    <source>
        <dbReference type="Proteomes" id="UP001501074"/>
    </source>
</evidence>
<keyword evidence="2" id="KW-1185">Reference proteome</keyword>
<dbReference type="Proteomes" id="UP001501074">
    <property type="component" value="Unassembled WGS sequence"/>
</dbReference>
<accession>A0ABP6ZMP3</accession>